<dbReference type="AlphaFoldDB" id="A0AAD6VMG1"/>
<dbReference type="EMBL" id="JARJCW010000014">
    <property type="protein sequence ID" value="KAJ7217289.1"/>
    <property type="molecule type" value="Genomic_DNA"/>
</dbReference>
<evidence type="ECO:0000256" key="1">
    <source>
        <dbReference type="SAM" id="Coils"/>
    </source>
</evidence>
<evidence type="ECO:0000313" key="3">
    <source>
        <dbReference type="Proteomes" id="UP001219525"/>
    </source>
</evidence>
<protein>
    <submittedName>
        <fullName evidence="2">Uncharacterized protein</fullName>
    </submittedName>
</protein>
<proteinExistence type="predicted"/>
<keyword evidence="1" id="KW-0175">Coiled coil</keyword>
<comment type="caution">
    <text evidence="2">The sequence shown here is derived from an EMBL/GenBank/DDBJ whole genome shotgun (WGS) entry which is preliminary data.</text>
</comment>
<reference evidence="2" key="1">
    <citation type="submission" date="2023-03" db="EMBL/GenBank/DDBJ databases">
        <title>Massive genome expansion in bonnet fungi (Mycena s.s.) driven by repeated elements and novel gene families across ecological guilds.</title>
        <authorList>
            <consortium name="Lawrence Berkeley National Laboratory"/>
            <person name="Harder C.B."/>
            <person name="Miyauchi S."/>
            <person name="Viragh M."/>
            <person name="Kuo A."/>
            <person name="Thoen E."/>
            <person name="Andreopoulos B."/>
            <person name="Lu D."/>
            <person name="Skrede I."/>
            <person name="Drula E."/>
            <person name="Henrissat B."/>
            <person name="Morin E."/>
            <person name="Kohler A."/>
            <person name="Barry K."/>
            <person name="LaButti K."/>
            <person name="Morin E."/>
            <person name="Salamov A."/>
            <person name="Lipzen A."/>
            <person name="Mereny Z."/>
            <person name="Hegedus B."/>
            <person name="Baldrian P."/>
            <person name="Stursova M."/>
            <person name="Weitz H."/>
            <person name="Taylor A."/>
            <person name="Grigoriev I.V."/>
            <person name="Nagy L.G."/>
            <person name="Martin F."/>
            <person name="Kauserud H."/>
        </authorList>
    </citation>
    <scope>NUCLEOTIDE SEQUENCE</scope>
    <source>
        <strain evidence="2">9144</strain>
    </source>
</reference>
<name>A0AAD6VMG1_9AGAR</name>
<keyword evidence="3" id="KW-1185">Reference proteome</keyword>
<accession>A0AAD6VMG1</accession>
<organism evidence="2 3">
    <name type="scientific">Mycena pura</name>
    <dbReference type="NCBI Taxonomy" id="153505"/>
    <lineage>
        <taxon>Eukaryota</taxon>
        <taxon>Fungi</taxon>
        <taxon>Dikarya</taxon>
        <taxon>Basidiomycota</taxon>
        <taxon>Agaricomycotina</taxon>
        <taxon>Agaricomycetes</taxon>
        <taxon>Agaricomycetidae</taxon>
        <taxon>Agaricales</taxon>
        <taxon>Marasmiineae</taxon>
        <taxon>Mycenaceae</taxon>
        <taxon>Mycena</taxon>
    </lineage>
</organism>
<sequence length="381" mass="42701">MLTRWLARPSLRVSRPTISAPRCSCSRSLPRRISTIPLHQRLHAGLRIRHYSEAAKTRLEEEGVPLHVRKRLALGPSSQAHTQNSGPTTAALLAYAEAHWLPPAVVPTGWSVRWRDWDYLLTLFAYSPYFLRLPQIEMLVNVKYAIPGEVRPIMYSDAREALVFLIDRPLPGHEDEDGARQTEEENAAGAAEVFYLNCRTFDLYMYDIAHAENAPDTIEELVRLIGTAPTPADVPLMPLTPDPDGAAALQRILDRDASVIPVLARDFLAYTPRATEPAEELVSADEADAARRDRLADAIRTARGYIKETEEELVADEKESMALREAAGGAGLHENEGLKLDERAHLQMRAALEESKAKLGELEQMWTTRYGEWHETKSQNA</sequence>
<gene>
    <name evidence="2" type="ORF">GGX14DRAFT_602831</name>
</gene>
<evidence type="ECO:0000313" key="2">
    <source>
        <dbReference type="EMBL" id="KAJ7217289.1"/>
    </source>
</evidence>
<feature type="coiled-coil region" evidence="1">
    <location>
        <begin position="306"/>
        <end position="365"/>
    </location>
</feature>
<dbReference type="Proteomes" id="UP001219525">
    <property type="component" value="Unassembled WGS sequence"/>
</dbReference>